<feature type="domain" description="RING-type" evidence="2">
    <location>
        <begin position="280"/>
        <end position="320"/>
    </location>
</feature>
<dbReference type="Proteomes" id="UP000639772">
    <property type="component" value="Chromosome 13"/>
</dbReference>
<organism evidence="3 4">
    <name type="scientific">Vanilla planifolia</name>
    <name type="common">Vanilla</name>
    <dbReference type="NCBI Taxonomy" id="51239"/>
    <lineage>
        <taxon>Eukaryota</taxon>
        <taxon>Viridiplantae</taxon>
        <taxon>Streptophyta</taxon>
        <taxon>Embryophyta</taxon>
        <taxon>Tracheophyta</taxon>
        <taxon>Spermatophyta</taxon>
        <taxon>Magnoliopsida</taxon>
        <taxon>Liliopsida</taxon>
        <taxon>Asparagales</taxon>
        <taxon>Orchidaceae</taxon>
        <taxon>Vanilloideae</taxon>
        <taxon>Vanilleae</taxon>
        <taxon>Vanilla</taxon>
    </lineage>
</organism>
<dbReference type="GO" id="GO:0008270">
    <property type="term" value="F:zinc ion binding"/>
    <property type="evidence" value="ECO:0007669"/>
    <property type="project" value="UniProtKB-KW"/>
</dbReference>
<dbReference type="FunFam" id="3.30.40.10:FF:000226">
    <property type="entry name" value="E3 ubiquitin ligase BIG BROTHER"/>
    <property type="match status" value="1"/>
</dbReference>
<dbReference type="PANTHER" id="PTHR46400">
    <property type="entry name" value="RING/U-BOX SUPERFAMILY PROTEIN"/>
    <property type="match status" value="1"/>
</dbReference>
<dbReference type="InterPro" id="IPR013083">
    <property type="entry name" value="Znf_RING/FYVE/PHD"/>
</dbReference>
<dbReference type="PANTHER" id="PTHR46400:SF5">
    <property type="entry name" value="RING-TYPE DOMAIN-CONTAINING PROTEIN"/>
    <property type="match status" value="1"/>
</dbReference>
<evidence type="ECO:0000313" key="4">
    <source>
        <dbReference type="Proteomes" id="UP000639772"/>
    </source>
</evidence>
<gene>
    <name evidence="3" type="ORF">HPP92_024578</name>
</gene>
<keyword evidence="1" id="KW-0862">Zinc</keyword>
<dbReference type="GO" id="GO:0016567">
    <property type="term" value="P:protein ubiquitination"/>
    <property type="evidence" value="ECO:0007669"/>
    <property type="project" value="InterPro"/>
</dbReference>
<dbReference type="InterPro" id="IPR033276">
    <property type="entry name" value="BB"/>
</dbReference>
<protein>
    <recommendedName>
        <fullName evidence="2">RING-type domain-containing protein</fullName>
    </recommendedName>
</protein>
<dbReference type="GO" id="GO:0046621">
    <property type="term" value="P:negative regulation of organ growth"/>
    <property type="evidence" value="ECO:0007669"/>
    <property type="project" value="InterPro"/>
</dbReference>
<accession>A0A835UD41</accession>
<evidence type="ECO:0000259" key="2">
    <source>
        <dbReference type="PROSITE" id="PS50089"/>
    </source>
</evidence>
<evidence type="ECO:0000313" key="3">
    <source>
        <dbReference type="EMBL" id="KAG0456790.1"/>
    </source>
</evidence>
<evidence type="ECO:0000256" key="1">
    <source>
        <dbReference type="PROSITE-ProRule" id="PRU00175"/>
    </source>
</evidence>
<dbReference type="Gene3D" id="3.30.40.10">
    <property type="entry name" value="Zinc/RING finger domain, C3HC4 (zinc finger)"/>
    <property type="match status" value="1"/>
</dbReference>
<dbReference type="OrthoDB" id="9984778at2759"/>
<dbReference type="GO" id="GO:0004842">
    <property type="term" value="F:ubiquitin-protein transferase activity"/>
    <property type="evidence" value="ECO:0007669"/>
    <property type="project" value="InterPro"/>
</dbReference>
<keyword evidence="1" id="KW-0863">Zinc-finger</keyword>
<comment type="caution">
    <text evidence="3">The sequence shown here is derived from an EMBL/GenBank/DDBJ whole genome shotgun (WGS) entry which is preliminary data.</text>
</comment>
<dbReference type="AlphaFoldDB" id="A0A835UD41"/>
<dbReference type="EMBL" id="JADCNM010000013">
    <property type="protein sequence ID" value="KAG0456790.1"/>
    <property type="molecule type" value="Genomic_DNA"/>
</dbReference>
<dbReference type="SMART" id="SM00184">
    <property type="entry name" value="RING"/>
    <property type="match status" value="1"/>
</dbReference>
<proteinExistence type="predicted"/>
<sequence length="337" mass="38330">MASVFPAMGTQTRCECFVLVLVMGFSTESLLIPRSRCSGSGNKFSLCFSRSDYLHLIVNGETKLSSASIYLSYGSLKVFFRMNSNRQAEVQYINNGFPYTTSESFMDLFEGLSYAQADMFLSGALQDQGNPYWPMMHANSYKYGFSSSIGSSYYSIGQLYELNEYAPRSDGGRRVWESTSPPSIEELPQLVNNGLYGGDHSANPIIEERNRENSYTSIIQQYVWQDNIDPDNMTYEELLDLGESVGTQSRGLSQECISSLPVTKYKCSFFSRKKKHCERCIICQMEYRRGDRQTTLPCKHVYHCACISRWLNISKACPVCFAEVPNVETKQQKNRRN</sequence>
<dbReference type="SUPFAM" id="SSF57850">
    <property type="entry name" value="RING/U-box"/>
    <property type="match status" value="1"/>
</dbReference>
<dbReference type="InterPro" id="IPR001841">
    <property type="entry name" value="Znf_RING"/>
</dbReference>
<name>A0A835UD41_VANPL</name>
<dbReference type="PROSITE" id="PS50089">
    <property type="entry name" value="ZF_RING_2"/>
    <property type="match status" value="1"/>
</dbReference>
<dbReference type="Pfam" id="PF13639">
    <property type="entry name" value="zf-RING_2"/>
    <property type="match status" value="1"/>
</dbReference>
<keyword evidence="1" id="KW-0479">Metal-binding</keyword>
<dbReference type="GO" id="GO:0031624">
    <property type="term" value="F:ubiquitin conjugating enzyme binding"/>
    <property type="evidence" value="ECO:0007669"/>
    <property type="project" value="TreeGrafter"/>
</dbReference>
<reference evidence="3 4" key="1">
    <citation type="journal article" date="2020" name="Nat. Food">
        <title>A phased Vanilla planifolia genome enables genetic improvement of flavour and production.</title>
        <authorList>
            <person name="Hasing T."/>
            <person name="Tang H."/>
            <person name="Brym M."/>
            <person name="Khazi F."/>
            <person name="Huang T."/>
            <person name="Chambers A.H."/>
        </authorList>
    </citation>
    <scope>NUCLEOTIDE SEQUENCE [LARGE SCALE GENOMIC DNA]</scope>
    <source>
        <tissue evidence="3">Leaf</tissue>
    </source>
</reference>